<proteinExistence type="predicted"/>
<comment type="caution">
    <text evidence="1">The sequence shown here is derived from an EMBL/GenBank/DDBJ whole genome shotgun (WGS) entry which is preliminary data.</text>
</comment>
<dbReference type="Proteomes" id="UP001234297">
    <property type="component" value="Chromosome 6"/>
</dbReference>
<evidence type="ECO:0000313" key="1">
    <source>
        <dbReference type="EMBL" id="KAJ8628147.1"/>
    </source>
</evidence>
<name>A0ACC2L462_PERAE</name>
<protein>
    <submittedName>
        <fullName evidence="1">Uncharacterized protein</fullName>
    </submittedName>
</protein>
<keyword evidence="2" id="KW-1185">Reference proteome</keyword>
<gene>
    <name evidence="1" type="ORF">MRB53_021454</name>
</gene>
<organism evidence="1 2">
    <name type="scientific">Persea americana</name>
    <name type="common">Avocado</name>
    <dbReference type="NCBI Taxonomy" id="3435"/>
    <lineage>
        <taxon>Eukaryota</taxon>
        <taxon>Viridiplantae</taxon>
        <taxon>Streptophyta</taxon>
        <taxon>Embryophyta</taxon>
        <taxon>Tracheophyta</taxon>
        <taxon>Spermatophyta</taxon>
        <taxon>Magnoliopsida</taxon>
        <taxon>Magnoliidae</taxon>
        <taxon>Laurales</taxon>
        <taxon>Lauraceae</taxon>
        <taxon>Persea</taxon>
    </lineage>
</organism>
<dbReference type="EMBL" id="CM056814">
    <property type="protein sequence ID" value="KAJ8628147.1"/>
    <property type="molecule type" value="Genomic_DNA"/>
</dbReference>
<sequence>MVLIILAACSFESMSRSLQDLSMAKRHEQWMARIGRVYKDASEKAQRLKIFTENVEYIEAFNKAGHGFWLGLNEFTDQTPDEFSKCVIAPEEEEQTGASSPSN</sequence>
<reference evidence="1 2" key="1">
    <citation type="journal article" date="2022" name="Hortic Res">
        <title>A haplotype resolved chromosomal level avocado genome allows analysis of novel avocado genes.</title>
        <authorList>
            <person name="Nath O."/>
            <person name="Fletcher S.J."/>
            <person name="Hayward A."/>
            <person name="Shaw L.M."/>
            <person name="Masouleh A.K."/>
            <person name="Furtado A."/>
            <person name="Henry R.J."/>
            <person name="Mitter N."/>
        </authorList>
    </citation>
    <scope>NUCLEOTIDE SEQUENCE [LARGE SCALE GENOMIC DNA]</scope>
    <source>
        <strain evidence="2">cv. Hass</strain>
    </source>
</reference>
<accession>A0ACC2L462</accession>
<evidence type="ECO:0000313" key="2">
    <source>
        <dbReference type="Proteomes" id="UP001234297"/>
    </source>
</evidence>